<dbReference type="Pfam" id="PF13561">
    <property type="entry name" value="adh_short_C2"/>
    <property type="match status" value="1"/>
</dbReference>
<dbReference type="EMBL" id="LIUF01000001">
    <property type="protein sequence ID" value="KOX94832.1"/>
    <property type="molecule type" value="Genomic_DNA"/>
</dbReference>
<dbReference type="GO" id="GO:0047936">
    <property type="term" value="F:glucose 1-dehydrogenase [NAD(P)+] activity"/>
    <property type="evidence" value="ECO:0007669"/>
    <property type="project" value="UniProtKB-EC"/>
</dbReference>
<gene>
    <name evidence="2" type="ORF">AMS69_02935</name>
    <name evidence="3" type="ORF">GOC83_16795</name>
</gene>
<reference evidence="2 4" key="1">
    <citation type="submission" date="2015-08" db="EMBL/GenBank/DDBJ databases">
        <title>Genomes of Isolates from Cabo Rojo, PR.</title>
        <authorList>
            <person name="Sanchez-Nieves R.L."/>
            <person name="Montalvo-Rodriguez R."/>
        </authorList>
    </citation>
    <scope>NUCLEOTIDE SEQUENCE [LARGE SCALE GENOMIC DNA]</scope>
    <source>
        <strain evidence="2 4">SL3</strain>
    </source>
</reference>
<dbReference type="SUPFAM" id="SSF51735">
    <property type="entry name" value="NAD(P)-binding Rossmann-fold domains"/>
    <property type="match status" value="1"/>
</dbReference>
<dbReference type="CDD" id="cd05233">
    <property type="entry name" value="SDR_c"/>
    <property type="match status" value="1"/>
</dbReference>
<reference evidence="3" key="2">
    <citation type="submission" date="2019-12" db="EMBL/GenBank/DDBJ databases">
        <title>The whole-genome sequencing of Haloarcula japonica strain pws8.</title>
        <authorList>
            <person name="Verma D.K."/>
            <person name="Gopal K."/>
            <person name="Prasad E.S."/>
        </authorList>
    </citation>
    <scope>NUCLEOTIDE SEQUENCE</scope>
    <source>
        <strain evidence="3">Pws8</strain>
    </source>
</reference>
<dbReference type="Proteomes" id="UP000037729">
    <property type="component" value="Unassembled WGS sequence"/>
</dbReference>
<dbReference type="EC" id="1.1.1.47" evidence="3"/>
<dbReference type="InterPro" id="IPR020904">
    <property type="entry name" value="Sc_DH/Rdtase_CS"/>
</dbReference>
<evidence type="ECO:0000313" key="4">
    <source>
        <dbReference type="Proteomes" id="UP000037729"/>
    </source>
</evidence>
<dbReference type="Gene3D" id="3.40.50.720">
    <property type="entry name" value="NAD(P)-binding Rossmann-like Domain"/>
    <property type="match status" value="1"/>
</dbReference>
<comment type="caution">
    <text evidence="2">The sequence shown here is derived from an EMBL/GenBank/DDBJ whole genome shotgun (WGS) entry which is preliminary data.</text>
</comment>
<protein>
    <submittedName>
        <fullName evidence="2">3-ketoacyl-ACP reductase</fullName>
    </submittedName>
    <submittedName>
        <fullName evidence="3">Glucose 1-dehydrogenase</fullName>
        <ecNumber evidence="3">1.1.1.47</ecNumber>
    </submittedName>
</protein>
<keyword evidence="4" id="KW-1185">Reference proteome</keyword>
<dbReference type="Proteomes" id="UP000610611">
    <property type="component" value="Unassembled WGS sequence"/>
</dbReference>
<keyword evidence="3" id="KW-0560">Oxidoreductase</keyword>
<dbReference type="InterPro" id="IPR002347">
    <property type="entry name" value="SDR_fam"/>
</dbReference>
<dbReference type="FunFam" id="3.40.50.720:FF:000084">
    <property type="entry name" value="Short-chain dehydrogenase reductase"/>
    <property type="match status" value="1"/>
</dbReference>
<dbReference type="OrthoDB" id="24596at2157"/>
<dbReference type="PROSITE" id="PS00061">
    <property type="entry name" value="ADH_SHORT"/>
    <property type="match status" value="1"/>
</dbReference>
<dbReference type="RefSeq" id="WP_053966598.1">
    <property type="nucleotide sequence ID" value="NZ_LIUF01000001.1"/>
</dbReference>
<dbReference type="PRINTS" id="PR00080">
    <property type="entry name" value="SDRFAMILY"/>
</dbReference>
<dbReference type="InterPro" id="IPR036291">
    <property type="entry name" value="NAD(P)-bd_dom_sf"/>
</dbReference>
<organism evidence="2 4">
    <name type="scientific">Haloarcula rubripromontorii</name>
    <dbReference type="NCBI Taxonomy" id="1705562"/>
    <lineage>
        <taxon>Archaea</taxon>
        <taxon>Methanobacteriati</taxon>
        <taxon>Methanobacteriota</taxon>
        <taxon>Stenosarchaea group</taxon>
        <taxon>Halobacteria</taxon>
        <taxon>Halobacteriales</taxon>
        <taxon>Haloarculaceae</taxon>
        <taxon>Haloarcula</taxon>
    </lineage>
</organism>
<sequence length="254" mass="27288">MTTLLEDKTAVVTGGASGFGRAICRRYAEHGADVIVADQQEEPREGGQPTHELVEAETDRDAHFVECDVTSPDDLEVAVAAAEELGGIDIMVNNAGISEIADFYETTEADYDRLMDVNTKGVFFGAQVATEAMRENGGGTVINMSSSGGIRGTGLLVNYCTSKGAVRLFTYALADRLSNYDIRVNAIHPGYSKTQMFEDERIDDTTKMMLKELIPSGRFGEPEEIADVATFLASDMASYVNGESVVVDGGLSNT</sequence>
<dbReference type="PRINTS" id="PR00081">
    <property type="entry name" value="GDHRDH"/>
</dbReference>
<dbReference type="PANTHER" id="PTHR42760">
    <property type="entry name" value="SHORT-CHAIN DEHYDROGENASES/REDUCTASES FAMILY MEMBER"/>
    <property type="match status" value="1"/>
</dbReference>
<name>A0A0M9AM84_9EURY</name>
<comment type="similarity">
    <text evidence="1">Belongs to the short-chain dehydrogenases/reductases (SDR) family.</text>
</comment>
<proteinExistence type="inferred from homology"/>
<dbReference type="NCBIfam" id="NF005559">
    <property type="entry name" value="PRK07231.1"/>
    <property type="match status" value="1"/>
</dbReference>
<evidence type="ECO:0000256" key="1">
    <source>
        <dbReference type="ARBA" id="ARBA00006484"/>
    </source>
</evidence>
<accession>A0A0M9AM84</accession>
<dbReference type="PATRIC" id="fig|1705562.3.peg.1545"/>
<dbReference type="AlphaFoldDB" id="A0A0M9AM84"/>
<dbReference type="STRING" id="1705562.AMS69_02935"/>
<evidence type="ECO:0000313" key="3">
    <source>
        <dbReference type="EMBL" id="NLV07796.1"/>
    </source>
</evidence>
<dbReference type="EMBL" id="WOWB01000001">
    <property type="protein sequence ID" value="NLV07796.1"/>
    <property type="molecule type" value="Genomic_DNA"/>
</dbReference>
<evidence type="ECO:0000313" key="2">
    <source>
        <dbReference type="EMBL" id="KOX94832.1"/>
    </source>
</evidence>